<organism evidence="2">
    <name type="scientific">marine metagenome</name>
    <dbReference type="NCBI Taxonomy" id="408172"/>
    <lineage>
        <taxon>unclassified sequences</taxon>
        <taxon>metagenomes</taxon>
        <taxon>ecological metagenomes</taxon>
    </lineage>
</organism>
<dbReference type="Gene3D" id="3.90.320.10">
    <property type="match status" value="1"/>
</dbReference>
<reference evidence="2" key="1">
    <citation type="submission" date="2018-05" db="EMBL/GenBank/DDBJ databases">
        <authorList>
            <person name="Lanie J.A."/>
            <person name="Ng W.-L."/>
            <person name="Kazmierczak K.M."/>
            <person name="Andrzejewski T.M."/>
            <person name="Davidsen T.M."/>
            <person name="Wayne K.J."/>
            <person name="Tettelin H."/>
            <person name="Glass J.I."/>
            <person name="Rusch D."/>
            <person name="Podicherti R."/>
            <person name="Tsui H.-C.T."/>
            <person name="Winkler M.E."/>
        </authorList>
    </citation>
    <scope>NUCLEOTIDE SEQUENCE</scope>
</reference>
<dbReference type="InterPro" id="IPR011335">
    <property type="entry name" value="Restrct_endonuc-II-like"/>
</dbReference>
<name>A0A382FQH7_9ZZZZ</name>
<accession>A0A382FQH7</accession>
<evidence type="ECO:0000313" key="2">
    <source>
        <dbReference type="EMBL" id="SVB64872.1"/>
    </source>
</evidence>
<dbReference type="SUPFAM" id="SSF52980">
    <property type="entry name" value="Restriction endonuclease-like"/>
    <property type="match status" value="1"/>
</dbReference>
<protein>
    <recommendedName>
        <fullName evidence="1">PD-(D/E)XK endonuclease-like domain-containing protein</fullName>
    </recommendedName>
</protein>
<proteinExistence type="predicted"/>
<dbReference type="EMBL" id="UINC01051112">
    <property type="protein sequence ID" value="SVB64872.1"/>
    <property type="molecule type" value="Genomic_DNA"/>
</dbReference>
<feature type="domain" description="PD-(D/E)XK endonuclease-like" evidence="1">
    <location>
        <begin position="111"/>
        <end position="182"/>
    </location>
</feature>
<evidence type="ECO:0000259" key="1">
    <source>
        <dbReference type="Pfam" id="PF12705"/>
    </source>
</evidence>
<dbReference type="AlphaFoldDB" id="A0A382FQH7"/>
<gene>
    <name evidence="2" type="ORF">METZ01_LOCUS217726</name>
</gene>
<sequence>MEFIHTNGYKPFPELAVHKLHGMRFYEAPDGLKYPSITTVLGKRPGKQEGLQKWRDRIGEEQARIVSGKAARRGTVFHNIVETYLKNSDISDMKSDHFLAWHMFGELKDSLNTKITKVVMQEQTMHSPKYKVAGRCDFIGEYEGELSIVDFKTTTTEKKESWIEDYFIQCAAYATMFEEHTGMTIENIVIMMVAENGTVQIFEKKVADYLPLLQEVMDEFYLNLDLDK</sequence>
<dbReference type="Pfam" id="PF12705">
    <property type="entry name" value="PDDEXK_1"/>
    <property type="match status" value="1"/>
</dbReference>
<dbReference type="PANTHER" id="PTHR31340:SF3">
    <property type="entry name" value="MITOCHONDRIAL GENOME MAINTENANCE EXONUCLEASE 1"/>
    <property type="match status" value="1"/>
</dbReference>
<dbReference type="InterPro" id="IPR038726">
    <property type="entry name" value="PDDEXK_AddAB-type"/>
</dbReference>
<dbReference type="InterPro" id="IPR011604">
    <property type="entry name" value="PDDEXK-like_dom_sf"/>
</dbReference>
<dbReference type="PANTHER" id="PTHR31340">
    <property type="entry name" value="MITOCHONDRIAL GENOME MAINTENANCE EXONUCLEASE 1"/>
    <property type="match status" value="1"/>
</dbReference>